<dbReference type="Proteomes" id="UP000249725">
    <property type="component" value="Unassembled WGS sequence"/>
</dbReference>
<proteinExistence type="predicted"/>
<feature type="region of interest" description="Disordered" evidence="1">
    <location>
        <begin position="73"/>
        <end position="94"/>
    </location>
</feature>
<reference evidence="3" key="1">
    <citation type="submission" date="2018-05" db="EMBL/GenBank/DDBJ databases">
        <authorList>
            <person name="Li X."/>
        </authorList>
    </citation>
    <scope>NUCLEOTIDE SEQUENCE [LARGE SCALE GENOMIC DNA]</scope>
    <source>
        <strain evidence="3">YIM 73061</strain>
    </source>
</reference>
<evidence type="ECO:0008006" key="4">
    <source>
        <dbReference type="Google" id="ProtNLM"/>
    </source>
</evidence>
<dbReference type="RefSeq" id="WP_111515278.1">
    <property type="nucleotide sequence ID" value="NZ_QFYR01000002.1"/>
</dbReference>
<protein>
    <recommendedName>
        <fullName evidence="4">DUF2188 domain-containing protein</fullName>
    </recommendedName>
</protein>
<gene>
    <name evidence="2" type="ORF">DJ018_12520</name>
</gene>
<organism evidence="2 3">
    <name type="scientific">Phenylobacterium deserti</name>
    <dbReference type="NCBI Taxonomy" id="1914756"/>
    <lineage>
        <taxon>Bacteria</taxon>
        <taxon>Pseudomonadati</taxon>
        <taxon>Pseudomonadota</taxon>
        <taxon>Alphaproteobacteria</taxon>
        <taxon>Caulobacterales</taxon>
        <taxon>Caulobacteraceae</taxon>
        <taxon>Phenylobacterium</taxon>
    </lineage>
</organism>
<dbReference type="AlphaFoldDB" id="A0A328ADT1"/>
<name>A0A328ADT1_9CAUL</name>
<dbReference type="EMBL" id="QFYR01000002">
    <property type="protein sequence ID" value="RAK52993.1"/>
    <property type="molecule type" value="Genomic_DNA"/>
</dbReference>
<evidence type="ECO:0000313" key="3">
    <source>
        <dbReference type="Proteomes" id="UP000249725"/>
    </source>
</evidence>
<keyword evidence="3" id="KW-1185">Reference proteome</keyword>
<evidence type="ECO:0000313" key="2">
    <source>
        <dbReference type="EMBL" id="RAK52993.1"/>
    </source>
</evidence>
<comment type="caution">
    <text evidence="2">The sequence shown here is derived from an EMBL/GenBank/DDBJ whole genome shotgun (WGS) entry which is preliminary data.</text>
</comment>
<evidence type="ECO:0000256" key="1">
    <source>
        <dbReference type="SAM" id="MobiDB-lite"/>
    </source>
</evidence>
<sequence>MAQPVQLEIRVRNGAWILQRDGDDVRPYGHADEAVHDAVRLAHDLIHTGQPAEVRLEAAAGKLIEVDLAEPGRVAGADGGEERSAVVPDRSPSA</sequence>
<accession>A0A328ADT1</accession>